<dbReference type="RefSeq" id="WP_035974304.1">
    <property type="nucleotide sequence ID" value="NZ_CABVPR010000031.1"/>
</dbReference>
<gene>
    <name evidence="1" type="ORF">I6K02_25195</name>
</gene>
<dbReference type="AlphaFoldDB" id="A0A892IAP4"/>
<dbReference type="InterPro" id="IPR021087">
    <property type="entry name" value="Uncharacterised_PixA/AidA"/>
</dbReference>
<dbReference type="Proteomes" id="UP000625568">
    <property type="component" value="Chromosome 2"/>
</dbReference>
<dbReference type="EMBL" id="CP069483">
    <property type="protein sequence ID" value="QRO79822.1"/>
    <property type="molecule type" value="Genomic_DNA"/>
</dbReference>
<dbReference type="Gene3D" id="2.60.40.3910">
    <property type="entry name" value="Inclusion body protein"/>
    <property type="match status" value="1"/>
</dbReference>
<dbReference type="InterPro" id="IPR038712">
    <property type="entry name" value="PixA-like_sf"/>
</dbReference>
<reference evidence="1 2" key="1">
    <citation type="submission" date="2021-02" db="EMBL/GenBank/DDBJ databases">
        <title>FDA dAtabase for Regulatory Grade micrObial Sequences (FDA-ARGOS): Supporting development and validation of Infectious Disease Dx tests.</title>
        <authorList>
            <person name="Minogue T."/>
            <person name="Wolcott M."/>
            <person name="Wasieloski L."/>
            <person name="Aguilar W."/>
            <person name="Moore D."/>
            <person name="Jaissle J."/>
            <person name="Tallon L."/>
            <person name="Sadzewicz L."/>
            <person name="Zhao X."/>
            <person name="Boylan J."/>
            <person name="Ott S."/>
            <person name="Bowen H."/>
            <person name="Vavikolanu K."/>
            <person name="Mehta A."/>
            <person name="Aluvathingal J."/>
            <person name="Nadendla S."/>
            <person name="Yan Y."/>
            <person name="Sichtig H."/>
        </authorList>
    </citation>
    <scope>NUCLEOTIDE SEQUENCE [LARGE SCALE GENOMIC DNA]</scope>
    <source>
        <strain evidence="1 2">FDAARGOS_1272</strain>
    </source>
</reference>
<accession>A0A892IAP4</accession>
<organism evidence="1 2">
    <name type="scientific">Burkholderia dolosa</name>
    <dbReference type="NCBI Taxonomy" id="152500"/>
    <lineage>
        <taxon>Bacteria</taxon>
        <taxon>Pseudomonadati</taxon>
        <taxon>Pseudomonadota</taxon>
        <taxon>Betaproteobacteria</taxon>
        <taxon>Burkholderiales</taxon>
        <taxon>Burkholderiaceae</taxon>
        <taxon>Burkholderia</taxon>
        <taxon>Burkholderia cepacia complex</taxon>
    </lineage>
</organism>
<proteinExistence type="predicted"/>
<evidence type="ECO:0000313" key="1">
    <source>
        <dbReference type="EMBL" id="QRO79822.1"/>
    </source>
</evidence>
<name>A0A892IAP4_9BURK</name>
<dbReference type="Pfam" id="PF12306">
    <property type="entry name" value="PixA"/>
    <property type="match status" value="1"/>
</dbReference>
<evidence type="ECO:0000313" key="2">
    <source>
        <dbReference type="Proteomes" id="UP000625568"/>
    </source>
</evidence>
<keyword evidence="2" id="KW-1185">Reference proteome</keyword>
<protein>
    <submittedName>
        <fullName evidence="1">Inclusion body family protein</fullName>
    </submittedName>
</protein>
<sequence>MSSSQQINVMVVIDTDQALIDLKNRVSTDPNNPISLGHDCEYMIVTGSRGNVTGQGSWNLGFSANVGDTVCFRGRSVYDNSDAAIVIYNIVPLGGQPQVFNPFHPEVVQRSGAAMPDANTENGIPATHQPASFTSLSATVRNKGTEAYRVYFGLYLLDDKGETQNLKSYCCWDPTVTVA</sequence>
<dbReference type="GeneID" id="93129723"/>